<dbReference type="InterPro" id="IPR008271">
    <property type="entry name" value="Ser/Thr_kinase_AS"/>
</dbReference>
<evidence type="ECO:0000256" key="6">
    <source>
        <dbReference type="PIRSR" id="PIRSR000615-1"/>
    </source>
</evidence>
<proteinExistence type="inferred from homology"/>
<dbReference type="SMART" id="SM00220">
    <property type="entry name" value="S_TKc"/>
    <property type="match status" value="1"/>
</dbReference>
<keyword evidence="7" id="KW-0479">Metal-binding</keyword>
<dbReference type="InterPro" id="IPR000719">
    <property type="entry name" value="Prot_kinase_dom"/>
</dbReference>
<keyword evidence="3 8" id="KW-0547">Nucleotide-binding</keyword>
<dbReference type="AlphaFoldDB" id="A0A0C3QFL0"/>
<feature type="binding site" evidence="8">
    <location>
        <position position="75"/>
    </location>
    <ligand>
        <name>ATP</name>
        <dbReference type="ChEBI" id="CHEBI:30616"/>
    </ligand>
</feature>
<dbReference type="PANTHER" id="PTHR44329">
    <property type="entry name" value="SERINE/THREONINE-PROTEIN KINASE TNNI3K-RELATED"/>
    <property type="match status" value="1"/>
</dbReference>
<evidence type="ECO:0000313" key="11">
    <source>
        <dbReference type="EMBL" id="KIO24079.1"/>
    </source>
</evidence>
<evidence type="ECO:0000256" key="8">
    <source>
        <dbReference type="PROSITE-ProRule" id="PRU10141"/>
    </source>
</evidence>
<gene>
    <name evidence="11" type="ORF">M407DRAFT_213411</name>
</gene>
<dbReference type="PROSITE" id="PS00107">
    <property type="entry name" value="PROTEIN_KINASE_ATP"/>
    <property type="match status" value="1"/>
</dbReference>
<evidence type="ECO:0000256" key="7">
    <source>
        <dbReference type="PIRSR" id="PIRSR000615-3"/>
    </source>
</evidence>
<dbReference type="PANTHER" id="PTHR44329:SF288">
    <property type="entry name" value="MITOGEN-ACTIVATED PROTEIN KINASE KINASE KINASE 20"/>
    <property type="match status" value="1"/>
</dbReference>
<dbReference type="GO" id="GO:0046872">
    <property type="term" value="F:metal ion binding"/>
    <property type="evidence" value="ECO:0007669"/>
    <property type="project" value="UniProtKB-KW"/>
</dbReference>
<dbReference type="GO" id="GO:0004674">
    <property type="term" value="F:protein serine/threonine kinase activity"/>
    <property type="evidence" value="ECO:0007669"/>
    <property type="project" value="UniProtKB-KW"/>
</dbReference>
<feature type="domain" description="Protein kinase" evidence="10">
    <location>
        <begin position="40"/>
        <end position="316"/>
    </location>
</feature>
<evidence type="ECO:0000256" key="3">
    <source>
        <dbReference type="ARBA" id="ARBA00022741"/>
    </source>
</evidence>
<dbReference type="Proteomes" id="UP000054248">
    <property type="component" value="Unassembled WGS sequence"/>
</dbReference>
<dbReference type="EMBL" id="KN823069">
    <property type="protein sequence ID" value="KIO24079.1"/>
    <property type="molecule type" value="Genomic_DNA"/>
</dbReference>
<keyword evidence="2" id="KW-0808">Transferase</keyword>
<evidence type="ECO:0000256" key="1">
    <source>
        <dbReference type="ARBA" id="ARBA00022527"/>
    </source>
</evidence>
<feature type="binding site" evidence="7">
    <location>
        <position position="192"/>
    </location>
    <ligand>
        <name>Mg(2+)</name>
        <dbReference type="ChEBI" id="CHEBI:18420"/>
    </ligand>
</feature>
<feature type="active site" description="Proton acceptor" evidence="6">
    <location>
        <position position="174"/>
    </location>
</feature>
<dbReference type="InterPro" id="IPR011009">
    <property type="entry name" value="Kinase-like_dom_sf"/>
</dbReference>
<dbReference type="GO" id="GO:0005524">
    <property type="term" value="F:ATP binding"/>
    <property type="evidence" value="ECO:0007669"/>
    <property type="project" value="UniProtKB-UniRule"/>
</dbReference>
<sequence length="341" mass="37841">MIWKSKTITTQDGCVLDQAVVDEKFEAFAPFFIPEDRLIFGGAKSLGKGGFGLVKTATLSPVGGSSDVPITVAVKILKADDWNVPPLRVAYRVAREMVVWSACKHEHILKFVGYSLSSDGAKAYLVSPLIKNGNIQHYLSKNDVGLQQRLEFVRDTLKGLQYLHSRKPPIVHGDLKSLNVLVNDGLRAVLCDFGLSATMEDRKEELATALNFKGSPRWCSPEALVENRKNLKSDIWSWGCLVLEIMTGKRPYDDIKVEPNLVLRIGGGVGKRRKPEPNLLSSFPSGLVNLLWRCWEYNPESRPDVFACVSIDHSVRSHARGVPGWVSPTEEGMQGGRKMLI</sequence>
<keyword evidence="12" id="KW-1185">Reference proteome</keyword>
<dbReference type="PROSITE" id="PS00108">
    <property type="entry name" value="PROTEIN_KINASE_ST"/>
    <property type="match status" value="1"/>
</dbReference>
<evidence type="ECO:0000256" key="4">
    <source>
        <dbReference type="ARBA" id="ARBA00022777"/>
    </source>
</evidence>
<keyword evidence="1 9" id="KW-0723">Serine/threonine-protein kinase</keyword>
<dbReference type="PROSITE" id="PS50011">
    <property type="entry name" value="PROTEIN_KINASE_DOM"/>
    <property type="match status" value="1"/>
</dbReference>
<reference evidence="11 12" key="1">
    <citation type="submission" date="2014-04" db="EMBL/GenBank/DDBJ databases">
        <authorList>
            <consortium name="DOE Joint Genome Institute"/>
            <person name="Kuo A."/>
            <person name="Girlanda M."/>
            <person name="Perotto S."/>
            <person name="Kohler A."/>
            <person name="Nagy L.G."/>
            <person name="Floudas D."/>
            <person name="Copeland A."/>
            <person name="Barry K.W."/>
            <person name="Cichocki N."/>
            <person name="Veneault-Fourrey C."/>
            <person name="LaButti K."/>
            <person name="Lindquist E.A."/>
            <person name="Lipzen A."/>
            <person name="Lundell T."/>
            <person name="Morin E."/>
            <person name="Murat C."/>
            <person name="Sun H."/>
            <person name="Tunlid A."/>
            <person name="Henrissat B."/>
            <person name="Grigoriev I.V."/>
            <person name="Hibbett D.S."/>
            <person name="Martin F."/>
            <person name="Nordberg H.P."/>
            <person name="Cantor M.N."/>
            <person name="Hua S.X."/>
        </authorList>
    </citation>
    <scope>NUCLEOTIDE SEQUENCE [LARGE SCALE GENOMIC DNA]</scope>
    <source>
        <strain evidence="11 12">MUT 4182</strain>
    </source>
</reference>
<keyword evidence="7" id="KW-0460">Magnesium</keyword>
<dbReference type="STRING" id="1051891.A0A0C3QFL0"/>
<keyword evidence="4" id="KW-0418">Kinase</keyword>
<evidence type="ECO:0000259" key="10">
    <source>
        <dbReference type="PROSITE" id="PS50011"/>
    </source>
</evidence>
<dbReference type="OrthoDB" id="1924919at2759"/>
<reference evidence="12" key="2">
    <citation type="submission" date="2015-01" db="EMBL/GenBank/DDBJ databases">
        <title>Evolutionary Origins and Diversification of the Mycorrhizal Mutualists.</title>
        <authorList>
            <consortium name="DOE Joint Genome Institute"/>
            <consortium name="Mycorrhizal Genomics Consortium"/>
            <person name="Kohler A."/>
            <person name="Kuo A."/>
            <person name="Nagy L.G."/>
            <person name="Floudas D."/>
            <person name="Copeland A."/>
            <person name="Barry K.W."/>
            <person name="Cichocki N."/>
            <person name="Veneault-Fourrey C."/>
            <person name="LaButti K."/>
            <person name="Lindquist E.A."/>
            <person name="Lipzen A."/>
            <person name="Lundell T."/>
            <person name="Morin E."/>
            <person name="Murat C."/>
            <person name="Riley R."/>
            <person name="Ohm R."/>
            <person name="Sun H."/>
            <person name="Tunlid A."/>
            <person name="Henrissat B."/>
            <person name="Grigoriev I.V."/>
            <person name="Hibbett D.S."/>
            <person name="Martin F."/>
        </authorList>
    </citation>
    <scope>NUCLEOTIDE SEQUENCE [LARGE SCALE GENOMIC DNA]</scope>
    <source>
        <strain evidence="12">MUT 4182</strain>
    </source>
</reference>
<evidence type="ECO:0000256" key="5">
    <source>
        <dbReference type="ARBA" id="ARBA00022840"/>
    </source>
</evidence>
<feature type="binding site" evidence="7">
    <location>
        <position position="179"/>
    </location>
    <ligand>
        <name>Mg(2+)</name>
        <dbReference type="ChEBI" id="CHEBI:18420"/>
    </ligand>
</feature>
<dbReference type="PIRSF" id="PIRSF000615">
    <property type="entry name" value="TyrPK_CSF1-R"/>
    <property type="match status" value="1"/>
</dbReference>
<comment type="similarity">
    <text evidence="9">Belongs to the protein kinase superfamily.</text>
</comment>
<dbReference type="SUPFAM" id="SSF56112">
    <property type="entry name" value="Protein kinase-like (PK-like)"/>
    <property type="match status" value="1"/>
</dbReference>
<dbReference type="HOGENOM" id="CLU_000288_7_18_1"/>
<dbReference type="InterPro" id="IPR051681">
    <property type="entry name" value="Ser/Thr_Kinases-Pseudokinases"/>
</dbReference>
<name>A0A0C3QFL0_9AGAM</name>
<evidence type="ECO:0000256" key="9">
    <source>
        <dbReference type="RuleBase" id="RU000304"/>
    </source>
</evidence>
<dbReference type="InterPro" id="IPR001245">
    <property type="entry name" value="Ser-Thr/Tyr_kinase_cat_dom"/>
</dbReference>
<evidence type="ECO:0000313" key="12">
    <source>
        <dbReference type="Proteomes" id="UP000054248"/>
    </source>
</evidence>
<keyword evidence="5 8" id="KW-0067">ATP-binding</keyword>
<evidence type="ECO:0000256" key="2">
    <source>
        <dbReference type="ARBA" id="ARBA00022679"/>
    </source>
</evidence>
<organism evidence="11 12">
    <name type="scientific">Tulasnella calospora MUT 4182</name>
    <dbReference type="NCBI Taxonomy" id="1051891"/>
    <lineage>
        <taxon>Eukaryota</taxon>
        <taxon>Fungi</taxon>
        <taxon>Dikarya</taxon>
        <taxon>Basidiomycota</taxon>
        <taxon>Agaricomycotina</taxon>
        <taxon>Agaricomycetes</taxon>
        <taxon>Cantharellales</taxon>
        <taxon>Tulasnellaceae</taxon>
        <taxon>Tulasnella</taxon>
    </lineage>
</organism>
<accession>A0A0C3QFL0</accession>
<protein>
    <recommendedName>
        <fullName evidence="10">Protein kinase domain-containing protein</fullName>
    </recommendedName>
</protein>
<dbReference type="Gene3D" id="1.10.510.10">
    <property type="entry name" value="Transferase(Phosphotransferase) domain 1"/>
    <property type="match status" value="1"/>
</dbReference>
<dbReference type="InterPro" id="IPR017441">
    <property type="entry name" value="Protein_kinase_ATP_BS"/>
</dbReference>
<dbReference type="Pfam" id="PF07714">
    <property type="entry name" value="PK_Tyr_Ser-Thr"/>
    <property type="match status" value="1"/>
</dbReference>